<keyword evidence="1" id="KW-0472">Membrane</keyword>
<keyword evidence="1" id="KW-1133">Transmembrane helix</keyword>
<gene>
    <name evidence="2" type="ORF">PSON_ATCC_30995.1.T2670008</name>
</gene>
<sequence>MIILINSAGQIILTLVDVIYSRQLIQNIQQKCFKKQQALTQFEANQLYSTEINFNQKRNDNTILVFICGYYGFLLPICYPITLISNFDYCKSMNLQFYKNYIKLSLNIDEEILQQISDK</sequence>
<organism evidence="2 3">
    <name type="scientific">Paramecium sonneborni</name>
    <dbReference type="NCBI Taxonomy" id="65129"/>
    <lineage>
        <taxon>Eukaryota</taxon>
        <taxon>Sar</taxon>
        <taxon>Alveolata</taxon>
        <taxon>Ciliophora</taxon>
        <taxon>Intramacronucleata</taxon>
        <taxon>Oligohymenophorea</taxon>
        <taxon>Peniculida</taxon>
        <taxon>Parameciidae</taxon>
        <taxon>Paramecium</taxon>
    </lineage>
</organism>
<keyword evidence="1" id="KW-0812">Transmembrane</keyword>
<proteinExistence type="predicted"/>
<protein>
    <recommendedName>
        <fullName evidence="4">Transmembrane protein</fullName>
    </recommendedName>
</protein>
<dbReference type="AlphaFoldDB" id="A0A8S1RS69"/>
<dbReference type="Proteomes" id="UP000692954">
    <property type="component" value="Unassembled WGS sequence"/>
</dbReference>
<evidence type="ECO:0000313" key="2">
    <source>
        <dbReference type="EMBL" id="CAD8130160.1"/>
    </source>
</evidence>
<dbReference type="EMBL" id="CAJJDN010000267">
    <property type="protein sequence ID" value="CAD8130160.1"/>
    <property type="molecule type" value="Genomic_DNA"/>
</dbReference>
<comment type="caution">
    <text evidence="2">The sequence shown here is derived from an EMBL/GenBank/DDBJ whole genome shotgun (WGS) entry which is preliminary data.</text>
</comment>
<feature type="transmembrane region" description="Helical" evidence="1">
    <location>
        <begin position="63"/>
        <end position="84"/>
    </location>
</feature>
<reference evidence="2" key="1">
    <citation type="submission" date="2021-01" db="EMBL/GenBank/DDBJ databases">
        <authorList>
            <consortium name="Genoscope - CEA"/>
            <person name="William W."/>
        </authorList>
    </citation>
    <scope>NUCLEOTIDE SEQUENCE</scope>
</reference>
<evidence type="ECO:0008006" key="4">
    <source>
        <dbReference type="Google" id="ProtNLM"/>
    </source>
</evidence>
<evidence type="ECO:0000313" key="3">
    <source>
        <dbReference type="Proteomes" id="UP000692954"/>
    </source>
</evidence>
<name>A0A8S1RS69_9CILI</name>
<keyword evidence="3" id="KW-1185">Reference proteome</keyword>
<accession>A0A8S1RS69</accession>
<evidence type="ECO:0000256" key="1">
    <source>
        <dbReference type="SAM" id="Phobius"/>
    </source>
</evidence>